<evidence type="ECO:0000256" key="8">
    <source>
        <dbReference type="ARBA" id="ARBA00063421"/>
    </source>
</evidence>
<dbReference type="PANTHER" id="PTHR47814">
    <property type="entry name" value="PEPTIDYL-TRNA HYDROLASE ARFB"/>
    <property type="match status" value="1"/>
</dbReference>
<dbReference type="AlphaFoldDB" id="A0AAP0XCU1"/>
<comment type="catalytic activity">
    <reaction evidence="7">
        <text>an N-acyl-L-alpha-aminoacyl-tRNA + H2O = an N-acyl-L-amino acid + a tRNA + H(+)</text>
        <dbReference type="Rhea" id="RHEA:54448"/>
        <dbReference type="Rhea" id="RHEA-COMP:10123"/>
        <dbReference type="Rhea" id="RHEA-COMP:13883"/>
        <dbReference type="ChEBI" id="CHEBI:15377"/>
        <dbReference type="ChEBI" id="CHEBI:15378"/>
        <dbReference type="ChEBI" id="CHEBI:59874"/>
        <dbReference type="ChEBI" id="CHEBI:78442"/>
        <dbReference type="ChEBI" id="CHEBI:138191"/>
        <dbReference type="EC" id="3.1.1.29"/>
    </reaction>
</comment>
<dbReference type="InterPro" id="IPR045853">
    <property type="entry name" value="Pep_chain_release_fac_I_sf"/>
</dbReference>
<keyword evidence="14" id="KW-1185">Reference proteome</keyword>
<dbReference type="InterPro" id="IPR000352">
    <property type="entry name" value="Pep_chain_release_fac_I"/>
</dbReference>
<keyword evidence="6" id="KW-0810">Translation regulation</keyword>
<dbReference type="Proteomes" id="UP000027121">
    <property type="component" value="Chromosome"/>
</dbReference>
<dbReference type="GO" id="GO:0004045">
    <property type="term" value="F:peptidyl-tRNA hydrolase activity"/>
    <property type="evidence" value="ECO:0007669"/>
    <property type="project" value="UniProtKB-EC"/>
</dbReference>
<dbReference type="GO" id="GO:0006417">
    <property type="term" value="P:regulation of translation"/>
    <property type="evidence" value="ECO:0007669"/>
    <property type="project" value="UniProtKB-KW"/>
</dbReference>
<dbReference type="PANTHER" id="PTHR47814:SF1">
    <property type="entry name" value="PEPTIDYL-TRNA HYDROLASE ARFB"/>
    <property type="match status" value="1"/>
</dbReference>
<dbReference type="EC" id="3.1.1.29" evidence="3"/>
<evidence type="ECO:0000313" key="14">
    <source>
        <dbReference type="Proteomes" id="UP000027121"/>
    </source>
</evidence>
<evidence type="ECO:0000256" key="6">
    <source>
        <dbReference type="ARBA" id="ARBA00022845"/>
    </source>
</evidence>
<name>A0AAP0XCU1_9PSED</name>
<dbReference type="KEGG" id="pdw:BV82_0792"/>
<keyword evidence="4" id="KW-0963">Cytoplasm</keyword>
<dbReference type="GeneID" id="98282175"/>
<keyword evidence="5 13" id="KW-0378">Hydrolase</keyword>
<comment type="similarity">
    <text evidence="2">Belongs to the prokaryotic/mitochondrial release factor family.</text>
</comment>
<dbReference type="GO" id="GO:0072344">
    <property type="term" value="P:rescue of stalled ribosome"/>
    <property type="evidence" value="ECO:0007669"/>
    <property type="project" value="TreeGrafter"/>
</dbReference>
<evidence type="ECO:0000256" key="1">
    <source>
        <dbReference type="ARBA" id="ARBA00004496"/>
    </source>
</evidence>
<evidence type="ECO:0000256" key="9">
    <source>
        <dbReference type="ARBA" id="ARBA00070375"/>
    </source>
</evidence>
<evidence type="ECO:0000256" key="4">
    <source>
        <dbReference type="ARBA" id="ARBA00022490"/>
    </source>
</evidence>
<accession>A0AAP0XCU1</accession>
<evidence type="ECO:0000259" key="12">
    <source>
        <dbReference type="PROSITE" id="PS00745"/>
    </source>
</evidence>
<gene>
    <name evidence="13" type="primary">arfB</name>
    <name evidence="13" type="ORF">BV82_0792</name>
</gene>
<organism evidence="13 14">
    <name type="scientific">Pseudomonas donghuensis</name>
    <dbReference type="NCBI Taxonomy" id="1163398"/>
    <lineage>
        <taxon>Bacteria</taxon>
        <taxon>Pseudomonadati</taxon>
        <taxon>Pseudomonadota</taxon>
        <taxon>Gammaproteobacteria</taxon>
        <taxon>Pseudomonadales</taxon>
        <taxon>Pseudomonadaceae</taxon>
        <taxon>Pseudomonas</taxon>
    </lineage>
</organism>
<evidence type="ECO:0000256" key="11">
    <source>
        <dbReference type="SAM" id="MobiDB-lite"/>
    </source>
</evidence>
<dbReference type="GO" id="GO:0043022">
    <property type="term" value="F:ribosome binding"/>
    <property type="evidence" value="ECO:0007669"/>
    <property type="project" value="TreeGrafter"/>
</dbReference>
<proteinExistence type="inferred from homology"/>
<reference evidence="13 14" key="1">
    <citation type="journal article" date="2014" name="Genome Announc.">
        <title>Genome Sequence of Pseudomonas sp. Strain P482, a Tomato Rhizosphere Isolate with Broad-Spectrum Antimicrobial Activity.</title>
        <authorList>
            <person name="Krzyzanowska D.M."/>
            <person name="Ossowicki A."/>
            <person name="Jafra S."/>
        </authorList>
    </citation>
    <scope>NUCLEOTIDE SEQUENCE [LARGE SCALE GENOMIC DNA]</scope>
    <source>
        <strain evidence="13 14">P482</strain>
    </source>
</reference>
<feature type="region of interest" description="Disordered" evidence="11">
    <location>
        <begin position="104"/>
        <end position="137"/>
    </location>
</feature>
<dbReference type="Pfam" id="PF00472">
    <property type="entry name" value="RF-1"/>
    <property type="match status" value="1"/>
</dbReference>
<dbReference type="GO" id="GO:0005737">
    <property type="term" value="C:cytoplasm"/>
    <property type="evidence" value="ECO:0007669"/>
    <property type="project" value="UniProtKB-SubCell"/>
</dbReference>
<dbReference type="EMBL" id="CP071706">
    <property type="protein sequence ID" value="KDO01833.1"/>
    <property type="molecule type" value="Genomic_DNA"/>
</dbReference>
<evidence type="ECO:0000256" key="5">
    <source>
        <dbReference type="ARBA" id="ARBA00022801"/>
    </source>
</evidence>
<dbReference type="NCBIfam" id="NF006718">
    <property type="entry name" value="PRK09256.1"/>
    <property type="match status" value="1"/>
</dbReference>
<evidence type="ECO:0000256" key="10">
    <source>
        <dbReference type="ARBA" id="ARBA00077576"/>
    </source>
</evidence>
<comment type="subunit">
    <text evidence="8">Associated with 70S ribosomes and polysomes.</text>
</comment>
<protein>
    <recommendedName>
        <fullName evidence="9">Peptidyl-tRNA hydrolase ArfB</fullName>
        <ecNumber evidence="3">3.1.1.29</ecNumber>
    </recommendedName>
    <alternativeName>
        <fullName evidence="10">Alternative ribosome-rescue factor B</fullName>
    </alternativeName>
</protein>
<dbReference type="GO" id="GO:0003747">
    <property type="term" value="F:translation release factor activity"/>
    <property type="evidence" value="ECO:0007669"/>
    <property type="project" value="InterPro"/>
</dbReference>
<sequence length="137" mass="15271">MLQLSNAVQIPDDEIELTAIRAQGAGGQNVNKVSSAVHLRFDTQASSLPAFYKERLLALSDSRITRDGVIIIKAQQFRTQEQNRADALERLRELILSATKVEKARRPTRPTLGSKTRRLDTKSKRGAIKAGRGKIDY</sequence>
<comment type="subcellular location">
    <subcellularLocation>
        <location evidence="1">Cytoplasm</location>
    </subcellularLocation>
</comment>
<evidence type="ECO:0000256" key="3">
    <source>
        <dbReference type="ARBA" id="ARBA00013260"/>
    </source>
</evidence>
<evidence type="ECO:0000313" key="13">
    <source>
        <dbReference type="EMBL" id="KDO01833.1"/>
    </source>
</evidence>
<evidence type="ECO:0000256" key="7">
    <source>
        <dbReference type="ARBA" id="ARBA00048707"/>
    </source>
</evidence>
<dbReference type="PROSITE" id="PS00745">
    <property type="entry name" value="RF_PROK_I"/>
    <property type="match status" value="1"/>
</dbReference>
<dbReference type="Gene3D" id="3.30.160.20">
    <property type="match status" value="1"/>
</dbReference>
<dbReference type="FunFam" id="3.30.160.20:FF:000029">
    <property type="entry name" value="Peptidyl-tRNA hydrolase YaeJ"/>
    <property type="match status" value="1"/>
</dbReference>
<evidence type="ECO:0000256" key="2">
    <source>
        <dbReference type="ARBA" id="ARBA00010835"/>
    </source>
</evidence>
<dbReference type="RefSeq" id="WP_010226628.1">
    <property type="nucleotide sequence ID" value="NZ_CP071706.1"/>
</dbReference>
<reference evidence="13 14" key="2">
    <citation type="journal article" date="2016" name="Front. Microbiol.">
        <title>When Genome-Based Approach Meets the 'Old but Good': Revealing Genes Involved in the Antibacterial Activity of Pseudomonas sp. P482 against Soft Rot Pathogens.</title>
        <authorList>
            <person name="Krzyzanowska D.M."/>
            <person name="Ossowicki A."/>
            <person name="Rajewska M."/>
            <person name="Maciag T."/>
            <person name="Jablonska M."/>
            <person name="Obuchowski M."/>
            <person name="Heeb S."/>
            <person name="Jafra S."/>
        </authorList>
    </citation>
    <scope>NUCLEOTIDE SEQUENCE [LARGE SCALE GENOMIC DNA]</scope>
    <source>
        <strain evidence="13 14">P482</strain>
    </source>
</reference>
<feature type="domain" description="Prokaryotic-type class I peptide chain release factors" evidence="12">
    <location>
        <begin position="21"/>
        <end position="37"/>
    </location>
</feature>
<dbReference type="SUPFAM" id="SSF75620">
    <property type="entry name" value="Release factor"/>
    <property type="match status" value="1"/>
</dbReference>